<accession>A0A672G893</accession>
<evidence type="ECO:0000256" key="8">
    <source>
        <dbReference type="PROSITE-ProRule" id="PRU00855"/>
    </source>
</evidence>
<organism evidence="11 12">
    <name type="scientific">Salarias fasciatus</name>
    <name type="common">Jewelled blenny</name>
    <name type="synonym">Blennius fasciatus</name>
    <dbReference type="NCBI Taxonomy" id="181472"/>
    <lineage>
        <taxon>Eukaryota</taxon>
        <taxon>Metazoa</taxon>
        <taxon>Chordata</taxon>
        <taxon>Craniata</taxon>
        <taxon>Vertebrata</taxon>
        <taxon>Euteleostomi</taxon>
        <taxon>Actinopterygii</taxon>
        <taxon>Neopterygii</taxon>
        <taxon>Teleostei</taxon>
        <taxon>Neoteleostei</taxon>
        <taxon>Acanthomorphata</taxon>
        <taxon>Ovalentaria</taxon>
        <taxon>Blenniimorphae</taxon>
        <taxon>Blenniiformes</taxon>
        <taxon>Blennioidei</taxon>
        <taxon>Blenniidae</taxon>
        <taxon>Salariinae</taxon>
        <taxon>Salarias</taxon>
    </lineage>
</organism>
<evidence type="ECO:0000313" key="12">
    <source>
        <dbReference type="Proteomes" id="UP000472267"/>
    </source>
</evidence>
<evidence type="ECO:0000256" key="9">
    <source>
        <dbReference type="SAM" id="MobiDB-lite"/>
    </source>
</evidence>
<evidence type="ECO:0000259" key="10">
    <source>
        <dbReference type="PROSITE" id="PS51522"/>
    </source>
</evidence>
<comment type="similarity">
    <text evidence="8">Belongs to the nanos family.</text>
</comment>
<protein>
    <submittedName>
        <fullName evidence="11">Nanos homolog 2</fullName>
    </submittedName>
</protein>
<sequence length="136" mass="14749">TQLPHFDMWRDYLKLGALLCARREADGGDPDRPRETEPGPQSGDSSSSSSGSSSSGTCGDYCRFCRQNGETLAVYRSHRLKSDSGRVTCPILRSYTCPTCGASGDDAHTRRYCPQARRLEAGGMLPGSSLGKRKVN</sequence>
<reference evidence="11" key="1">
    <citation type="submission" date="2019-06" db="EMBL/GenBank/DDBJ databases">
        <authorList>
            <consortium name="Wellcome Sanger Institute Data Sharing"/>
        </authorList>
    </citation>
    <scope>NUCLEOTIDE SEQUENCE [LARGE SCALE GENOMIC DNA]</scope>
</reference>
<dbReference type="InParanoid" id="A0A672G893"/>
<evidence type="ECO:0000256" key="4">
    <source>
        <dbReference type="ARBA" id="ARBA00022771"/>
    </source>
</evidence>
<dbReference type="PROSITE" id="PS51522">
    <property type="entry name" value="ZF_NANOS"/>
    <property type="match status" value="1"/>
</dbReference>
<dbReference type="OMA" id="DCFDMWH"/>
<feature type="compositionally biased region" description="Basic and acidic residues" evidence="9">
    <location>
        <begin position="24"/>
        <end position="37"/>
    </location>
</feature>
<dbReference type="GO" id="GO:0003723">
    <property type="term" value="F:RNA binding"/>
    <property type="evidence" value="ECO:0007669"/>
    <property type="project" value="UniProtKB-UniRule"/>
</dbReference>
<evidence type="ECO:0000256" key="7">
    <source>
        <dbReference type="ARBA" id="ARBA00022884"/>
    </source>
</evidence>
<keyword evidence="2" id="KW-0963">Cytoplasm</keyword>
<comment type="subcellular location">
    <subcellularLocation>
        <location evidence="1">Cytoplasm</location>
    </subcellularLocation>
</comment>
<keyword evidence="6 8" id="KW-0810">Translation regulation</keyword>
<dbReference type="Gene3D" id="4.10.60.30">
    <property type="entry name" value="Nanos, RNA-binding domain"/>
    <property type="match status" value="1"/>
</dbReference>
<evidence type="ECO:0000256" key="3">
    <source>
        <dbReference type="ARBA" id="ARBA00022723"/>
    </source>
</evidence>
<proteinExistence type="inferred from homology"/>
<dbReference type="InterPro" id="IPR038129">
    <property type="entry name" value="Nanos_sf"/>
</dbReference>
<evidence type="ECO:0000256" key="6">
    <source>
        <dbReference type="ARBA" id="ARBA00022845"/>
    </source>
</evidence>
<keyword evidence="3" id="KW-0479">Metal-binding</keyword>
<dbReference type="InterPro" id="IPR024161">
    <property type="entry name" value="Znf_nanos-typ"/>
</dbReference>
<evidence type="ECO:0000313" key="11">
    <source>
        <dbReference type="Ensembl" id="ENSSFAP00005013200.1"/>
    </source>
</evidence>
<dbReference type="Proteomes" id="UP000472267">
    <property type="component" value="Chromosome 9"/>
</dbReference>
<feature type="domain" description="Nanos-type" evidence="10">
    <location>
        <begin position="61"/>
        <end position="115"/>
    </location>
</feature>
<reference evidence="11" key="2">
    <citation type="submission" date="2025-08" db="UniProtKB">
        <authorList>
            <consortium name="Ensembl"/>
        </authorList>
    </citation>
    <scope>IDENTIFICATION</scope>
</reference>
<feature type="region of interest" description="Disordered" evidence="9">
    <location>
        <begin position="24"/>
        <end position="58"/>
    </location>
</feature>
<dbReference type="Ensembl" id="ENSSFAT00005013766.1">
    <property type="protein sequence ID" value="ENSSFAP00005013200.1"/>
    <property type="gene ID" value="ENSSFAG00005007206.1"/>
</dbReference>
<keyword evidence="5" id="KW-0862">Zinc</keyword>
<keyword evidence="7 8" id="KW-0694">RNA-binding</keyword>
<name>A0A672G893_SALFA</name>
<evidence type="ECO:0000256" key="1">
    <source>
        <dbReference type="ARBA" id="ARBA00004496"/>
    </source>
</evidence>
<dbReference type="GO" id="GO:0005737">
    <property type="term" value="C:cytoplasm"/>
    <property type="evidence" value="ECO:0007669"/>
    <property type="project" value="UniProtKB-SubCell"/>
</dbReference>
<evidence type="ECO:0000256" key="2">
    <source>
        <dbReference type="ARBA" id="ARBA00022490"/>
    </source>
</evidence>
<dbReference type="InterPro" id="IPR008705">
    <property type="entry name" value="Nanos/Xcar2"/>
</dbReference>
<evidence type="ECO:0000256" key="5">
    <source>
        <dbReference type="ARBA" id="ARBA00022833"/>
    </source>
</evidence>
<dbReference type="GO" id="GO:0006417">
    <property type="term" value="P:regulation of translation"/>
    <property type="evidence" value="ECO:0007669"/>
    <property type="project" value="UniProtKB-UniRule"/>
</dbReference>
<reference evidence="11" key="3">
    <citation type="submission" date="2025-09" db="UniProtKB">
        <authorList>
            <consortium name="Ensembl"/>
        </authorList>
    </citation>
    <scope>IDENTIFICATION</scope>
</reference>
<keyword evidence="4 8" id="KW-0863">Zinc-finger</keyword>
<dbReference type="PANTHER" id="PTHR12887">
    <property type="entry name" value="NANOS PROTEIN"/>
    <property type="match status" value="1"/>
</dbReference>
<keyword evidence="12" id="KW-1185">Reference proteome</keyword>
<dbReference type="AlphaFoldDB" id="A0A672G893"/>
<feature type="compositionally biased region" description="Low complexity" evidence="9">
    <location>
        <begin position="42"/>
        <end position="56"/>
    </location>
</feature>
<dbReference type="GO" id="GO:0008270">
    <property type="term" value="F:zinc ion binding"/>
    <property type="evidence" value="ECO:0007669"/>
    <property type="project" value="UniProtKB-KW"/>
</dbReference>
<dbReference type="Pfam" id="PF05741">
    <property type="entry name" value="zf-nanos"/>
    <property type="match status" value="1"/>
</dbReference>